<dbReference type="GO" id="GO:0005634">
    <property type="term" value="C:nucleus"/>
    <property type="evidence" value="ECO:0007669"/>
    <property type="project" value="UniProtKB-ARBA"/>
</dbReference>
<name>A0A9Q3HNJ1_9BASI</name>
<dbReference type="InterPro" id="IPR050951">
    <property type="entry name" value="Retrovirus_Pol_polyprotein"/>
</dbReference>
<keyword evidence="4" id="KW-1185">Reference proteome</keyword>
<dbReference type="Gene3D" id="3.30.420.10">
    <property type="entry name" value="Ribonuclease H-like superfamily/Ribonuclease H"/>
    <property type="match status" value="1"/>
</dbReference>
<evidence type="ECO:0000313" key="3">
    <source>
        <dbReference type="EMBL" id="MBW0509424.1"/>
    </source>
</evidence>
<dbReference type="GO" id="GO:0003723">
    <property type="term" value="F:RNA binding"/>
    <property type="evidence" value="ECO:0007669"/>
    <property type="project" value="UniProtKB-KW"/>
</dbReference>
<comment type="caution">
    <text evidence="3">The sequence shown here is derived from an EMBL/GenBank/DDBJ whole genome shotgun (WGS) entry which is preliminary data.</text>
</comment>
<keyword evidence="1" id="KW-0694">RNA-binding</keyword>
<evidence type="ECO:0000259" key="2">
    <source>
        <dbReference type="PROSITE" id="PS50994"/>
    </source>
</evidence>
<evidence type="ECO:0000256" key="1">
    <source>
        <dbReference type="ARBA" id="ARBA00022884"/>
    </source>
</evidence>
<dbReference type="PANTHER" id="PTHR37984:SF5">
    <property type="entry name" value="PROTEIN NYNRIN-LIKE"/>
    <property type="match status" value="1"/>
</dbReference>
<dbReference type="InterPro" id="IPR001584">
    <property type="entry name" value="Integrase_cat-core"/>
</dbReference>
<evidence type="ECO:0000313" key="4">
    <source>
        <dbReference type="Proteomes" id="UP000765509"/>
    </source>
</evidence>
<dbReference type="PROSITE" id="PS50994">
    <property type="entry name" value="INTEGRASE"/>
    <property type="match status" value="1"/>
</dbReference>
<dbReference type="SUPFAM" id="SSF53098">
    <property type="entry name" value="Ribonuclease H-like"/>
    <property type="match status" value="1"/>
</dbReference>
<reference evidence="3" key="1">
    <citation type="submission" date="2021-03" db="EMBL/GenBank/DDBJ databases">
        <title>Draft genome sequence of rust myrtle Austropuccinia psidii MF-1, a brazilian biotype.</title>
        <authorList>
            <person name="Quecine M.C."/>
            <person name="Pachon D.M.R."/>
            <person name="Bonatelli M.L."/>
            <person name="Correr F.H."/>
            <person name="Franceschini L.M."/>
            <person name="Leite T.F."/>
            <person name="Margarido G.R.A."/>
            <person name="Almeida C.A."/>
            <person name="Ferrarezi J.A."/>
            <person name="Labate C.A."/>
        </authorList>
    </citation>
    <scope>NUCLEOTIDE SEQUENCE</scope>
    <source>
        <strain evidence="3">MF-1</strain>
    </source>
</reference>
<accession>A0A9Q3HNJ1</accession>
<dbReference type="AlphaFoldDB" id="A0A9Q3HNJ1"/>
<dbReference type="Proteomes" id="UP000765509">
    <property type="component" value="Unassembled WGS sequence"/>
</dbReference>
<protein>
    <recommendedName>
        <fullName evidence="2">Integrase catalytic domain-containing protein</fullName>
    </recommendedName>
</protein>
<dbReference type="EMBL" id="AVOT02020936">
    <property type="protein sequence ID" value="MBW0509424.1"/>
    <property type="molecule type" value="Genomic_DNA"/>
</dbReference>
<dbReference type="InterPro" id="IPR036397">
    <property type="entry name" value="RNaseH_sf"/>
</dbReference>
<dbReference type="PANTHER" id="PTHR37984">
    <property type="entry name" value="PROTEIN CBG26694"/>
    <property type="match status" value="1"/>
</dbReference>
<dbReference type="InterPro" id="IPR012337">
    <property type="entry name" value="RNaseH-like_sf"/>
</dbReference>
<proteinExistence type="predicted"/>
<organism evidence="3 4">
    <name type="scientific">Austropuccinia psidii MF-1</name>
    <dbReference type="NCBI Taxonomy" id="1389203"/>
    <lineage>
        <taxon>Eukaryota</taxon>
        <taxon>Fungi</taxon>
        <taxon>Dikarya</taxon>
        <taxon>Basidiomycota</taxon>
        <taxon>Pucciniomycotina</taxon>
        <taxon>Pucciniomycetes</taxon>
        <taxon>Pucciniales</taxon>
        <taxon>Sphaerophragmiaceae</taxon>
        <taxon>Austropuccinia</taxon>
    </lineage>
</organism>
<sequence length="117" mass="13612">MLLPFHKDDTASETVIMTWNRLIRHTGLLQNIISDRDPKFNSAVWTSIYNLFGKQLSFSTAYNPQKYGLAEEVIQALEDIIKRFCTYGLEFKDSDGVTHDWCTLIPDLELEYNKSIY</sequence>
<gene>
    <name evidence="3" type="ORF">O181_049139</name>
</gene>
<dbReference type="GO" id="GO:0015074">
    <property type="term" value="P:DNA integration"/>
    <property type="evidence" value="ECO:0007669"/>
    <property type="project" value="InterPro"/>
</dbReference>
<feature type="domain" description="Integrase catalytic" evidence="2">
    <location>
        <begin position="1"/>
        <end position="117"/>
    </location>
</feature>